<proteinExistence type="predicted"/>
<dbReference type="GeneID" id="67031773"/>
<name>A0A8H8P053_9AGAM</name>
<dbReference type="EMBL" id="CP059665">
    <property type="protein sequence ID" value="QRW21907.1"/>
    <property type="molecule type" value="Genomic_DNA"/>
</dbReference>
<dbReference type="AlphaFoldDB" id="A0A8H8P053"/>
<dbReference type="RefSeq" id="XP_043182144.1">
    <property type="nucleotide sequence ID" value="XM_043329310.1"/>
</dbReference>
<accession>A0A8H8P053</accession>
<organism evidence="1 2">
    <name type="scientific">Rhizoctonia solani</name>
    <dbReference type="NCBI Taxonomy" id="456999"/>
    <lineage>
        <taxon>Eukaryota</taxon>
        <taxon>Fungi</taxon>
        <taxon>Dikarya</taxon>
        <taxon>Basidiomycota</taxon>
        <taxon>Agaricomycotina</taxon>
        <taxon>Agaricomycetes</taxon>
        <taxon>Cantharellales</taxon>
        <taxon>Ceratobasidiaceae</taxon>
        <taxon>Rhizoctonia</taxon>
    </lineage>
</organism>
<evidence type="ECO:0000313" key="1">
    <source>
        <dbReference type="EMBL" id="QRW21907.1"/>
    </source>
</evidence>
<sequence length="375" mass="42412">MEDWYHIFLTALHTVAATAPPAWEHAFEKTIEALPQSYKVAQNQSTKTGEPCSFIGYCIEPVILNAVFPVIQHIVDTTPCYAECWNYFFHLCRMNLKLSTMNIHGCEDANPINYAFHTFDFIDWLIISPSNIIADVGLAINLLCPAFRTPQKDSYCHTHVVAGLCAVDRSEALEGGVIKIQVYHKDMVLTYWHWDSSVGANFTVDKSLLIGHREKFASQMKDFQDIMDEAGTYGLCLEERLTARGAIQMIQRNPRHIVERLIMAEAMVAHPTSTVAGLKSMLSKTWSAIIFWQQQFSISSRRSPEVMLLASALAYFLKGLVKQPDDMSPTRDMADQLHLIEGASAFGLPFVRSRFLDNSYLRLSYAVEVNTFKIL</sequence>
<evidence type="ECO:0000313" key="2">
    <source>
        <dbReference type="Proteomes" id="UP000650533"/>
    </source>
</evidence>
<dbReference type="KEGG" id="rsx:RhiXN_09494"/>
<protein>
    <submittedName>
        <fullName evidence="1">Capsular polysaccharide export protein</fullName>
    </submittedName>
</protein>
<dbReference type="Proteomes" id="UP000650533">
    <property type="component" value="Chromosome 8"/>
</dbReference>
<reference evidence="1" key="1">
    <citation type="submission" date="2020-05" db="EMBL/GenBank/DDBJ databases">
        <title>Evolutionary and genomic comparisons of hybrid uninucleate and nonhybrid Rhizoctonia fungi.</title>
        <authorList>
            <person name="Li C."/>
            <person name="Chen X."/>
        </authorList>
    </citation>
    <scope>NUCLEOTIDE SEQUENCE</scope>
    <source>
        <strain evidence="1">AG-1 IA</strain>
    </source>
</reference>
<gene>
    <name evidence="1" type="ORF">RhiXN_09494</name>
</gene>